<dbReference type="PROSITE" id="PS50885">
    <property type="entry name" value="HAMP"/>
    <property type="match status" value="1"/>
</dbReference>
<dbReference type="InterPro" id="IPR003661">
    <property type="entry name" value="HisK_dim/P_dom"/>
</dbReference>
<dbReference type="Gene3D" id="1.10.287.130">
    <property type="match status" value="1"/>
</dbReference>
<dbReference type="InterPro" id="IPR004358">
    <property type="entry name" value="Sig_transdc_His_kin-like_C"/>
</dbReference>
<dbReference type="PANTHER" id="PTHR44936:SF10">
    <property type="entry name" value="SENSOR PROTEIN RSTB"/>
    <property type="match status" value="1"/>
</dbReference>
<dbReference type="Gene3D" id="6.10.340.10">
    <property type="match status" value="1"/>
</dbReference>
<dbReference type="InterPro" id="IPR036097">
    <property type="entry name" value="HisK_dim/P_sf"/>
</dbReference>
<comment type="subcellular location">
    <subcellularLocation>
        <location evidence="2">Cell membrane</location>
        <topology evidence="2">Multi-pass membrane protein</topology>
    </subcellularLocation>
</comment>
<evidence type="ECO:0000256" key="2">
    <source>
        <dbReference type="ARBA" id="ARBA00004651"/>
    </source>
</evidence>
<dbReference type="Pfam" id="PF00512">
    <property type="entry name" value="HisKA"/>
    <property type="match status" value="1"/>
</dbReference>
<keyword evidence="10" id="KW-0812">Transmembrane</keyword>
<dbReference type="InterPro" id="IPR003594">
    <property type="entry name" value="HATPase_dom"/>
</dbReference>
<accession>A0A381RPZ5</accession>
<feature type="transmembrane region" description="Helical" evidence="10">
    <location>
        <begin position="12"/>
        <end position="35"/>
    </location>
</feature>
<dbReference type="GO" id="GO:0000155">
    <property type="term" value="F:phosphorelay sensor kinase activity"/>
    <property type="evidence" value="ECO:0007669"/>
    <property type="project" value="InterPro"/>
</dbReference>
<dbReference type="SUPFAM" id="SSF55874">
    <property type="entry name" value="ATPase domain of HSP90 chaperone/DNA topoisomerase II/histidine kinase"/>
    <property type="match status" value="1"/>
</dbReference>
<dbReference type="Pfam" id="PF00672">
    <property type="entry name" value="HAMP"/>
    <property type="match status" value="1"/>
</dbReference>
<dbReference type="SMART" id="SM00304">
    <property type="entry name" value="HAMP"/>
    <property type="match status" value="1"/>
</dbReference>
<feature type="domain" description="Histidine kinase" evidence="11">
    <location>
        <begin position="243"/>
        <end position="451"/>
    </location>
</feature>
<dbReference type="Pfam" id="PF02518">
    <property type="entry name" value="HATPase_c"/>
    <property type="match status" value="1"/>
</dbReference>
<keyword evidence="4" id="KW-1003">Cell membrane</keyword>
<keyword evidence="10" id="KW-0472">Membrane</keyword>
<dbReference type="InterPro" id="IPR003660">
    <property type="entry name" value="HAMP_dom"/>
</dbReference>
<comment type="catalytic activity">
    <reaction evidence="1">
        <text>ATP + protein L-histidine = ADP + protein N-phospho-L-histidine.</text>
        <dbReference type="EC" id="2.7.13.3"/>
    </reaction>
</comment>
<dbReference type="EC" id="2.7.13.3" evidence="3"/>
<evidence type="ECO:0000313" key="13">
    <source>
        <dbReference type="EMBL" id="SUZ93139.1"/>
    </source>
</evidence>
<dbReference type="InterPro" id="IPR036890">
    <property type="entry name" value="HATPase_C_sf"/>
</dbReference>
<evidence type="ECO:0000256" key="10">
    <source>
        <dbReference type="SAM" id="Phobius"/>
    </source>
</evidence>
<dbReference type="AlphaFoldDB" id="A0A381RPZ5"/>
<evidence type="ECO:0000256" key="9">
    <source>
        <dbReference type="ARBA" id="ARBA00022840"/>
    </source>
</evidence>
<dbReference type="Gene3D" id="3.30.565.10">
    <property type="entry name" value="Histidine kinase-like ATPase, C-terminal domain"/>
    <property type="match status" value="1"/>
</dbReference>
<evidence type="ECO:0000256" key="5">
    <source>
        <dbReference type="ARBA" id="ARBA00022553"/>
    </source>
</evidence>
<evidence type="ECO:0000256" key="4">
    <source>
        <dbReference type="ARBA" id="ARBA00022475"/>
    </source>
</evidence>
<dbReference type="PANTHER" id="PTHR44936">
    <property type="entry name" value="SENSOR PROTEIN CREC"/>
    <property type="match status" value="1"/>
</dbReference>
<evidence type="ECO:0000259" key="11">
    <source>
        <dbReference type="PROSITE" id="PS50109"/>
    </source>
</evidence>
<protein>
    <recommendedName>
        <fullName evidence="3">histidine kinase</fullName>
        <ecNumber evidence="3">2.7.13.3</ecNumber>
    </recommendedName>
</protein>
<proteinExistence type="predicted"/>
<name>A0A381RPZ5_9ZZZZ</name>
<keyword evidence="6" id="KW-0808">Transferase</keyword>
<dbReference type="GO" id="GO:0005886">
    <property type="term" value="C:plasma membrane"/>
    <property type="evidence" value="ECO:0007669"/>
    <property type="project" value="UniProtKB-SubCell"/>
</dbReference>
<keyword evidence="5" id="KW-0597">Phosphoprotein</keyword>
<evidence type="ECO:0000256" key="8">
    <source>
        <dbReference type="ARBA" id="ARBA00022777"/>
    </source>
</evidence>
<keyword evidence="10" id="KW-1133">Transmembrane helix</keyword>
<feature type="domain" description="HAMP" evidence="12">
    <location>
        <begin position="183"/>
        <end position="235"/>
    </location>
</feature>
<evidence type="ECO:0000256" key="6">
    <source>
        <dbReference type="ARBA" id="ARBA00022679"/>
    </source>
</evidence>
<dbReference type="EMBL" id="UINC01002121">
    <property type="protein sequence ID" value="SUZ93139.1"/>
    <property type="molecule type" value="Genomic_DNA"/>
</dbReference>
<dbReference type="SUPFAM" id="SSF47384">
    <property type="entry name" value="Homodimeric domain of signal transducing histidine kinase"/>
    <property type="match status" value="1"/>
</dbReference>
<dbReference type="InterPro" id="IPR005467">
    <property type="entry name" value="His_kinase_dom"/>
</dbReference>
<organism evidence="13">
    <name type="scientific">marine metagenome</name>
    <dbReference type="NCBI Taxonomy" id="408172"/>
    <lineage>
        <taxon>unclassified sequences</taxon>
        <taxon>metagenomes</taxon>
        <taxon>ecological metagenomes</taxon>
    </lineage>
</organism>
<dbReference type="PRINTS" id="PR00344">
    <property type="entry name" value="BCTRLSENSOR"/>
</dbReference>
<sequence>MKNIFQSLSLKLTAIFLITALAYLSLLTVGVRSLILNDEVRETLGYYQASYLENVLEDLQYPPSKERAEQMVLSMPFDMKIVGNDLDWSSNEAFPSLDAIDFEKSSWDIAKIKADIEIGQDSYLEGSEFARYMNRIFFKVSYGDYTVVLVNPKMTQAVNPTFLLETILGISLLILLIAFLLVQRIISPIQTIQDGTTKIGSGELKHRISIKQKDELGILAKEINLLANNVEDMLEAKQRLNLGVSHELRSPLTRARLQIEMLEQSPSKDELLNEINAMETIISNLLNSEAINYGHKKLDLKTFHIESKVKALIANAPYLENIQTSITSDIKNTEIEADEALIEVLLKNILENASRFSPSNSALIELTLEAINSQSIRITIRDFGPGFNTDDLEKVTEPFFRTSQSRSRDSGGFGLGLYLCKQIVLAHAGLLEIKNHPDQGAVVSVEIPLKQNSTS</sequence>
<dbReference type="SMART" id="SM00387">
    <property type="entry name" value="HATPase_c"/>
    <property type="match status" value="1"/>
</dbReference>
<evidence type="ECO:0000259" key="12">
    <source>
        <dbReference type="PROSITE" id="PS50885"/>
    </source>
</evidence>
<dbReference type="InterPro" id="IPR050980">
    <property type="entry name" value="2C_sensor_his_kinase"/>
</dbReference>
<keyword evidence="9" id="KW-0067">ATP-binding</keyword>
<evidence type="ECO:0000256" key="7">
    <source>
        <dbReference type="ARBA" id="ARBA00022741"/>
    </source>
</evidence>
<dbReference type="GO" id="GO:0005524">
    <property type="term" value="F:ATP binding"/>
    <property type="evidence" value="ECO:0007669"/>
    <property type="project" value="UniProtKB-KW"/>
</dbReference>
<evidence type="ECO:0000256" key="3">
    <source>
        <dbReference type="ARBA" id="ARBA00012438"/>
    </source>
</evidence>
<keyword evidence="7" id="KW-0547">Nucleotide-binding</keyword>
<dbReference type="SUPFAM" id="SSF158472">
    <property type="entry name" value="HAMP domain-like"/>
    <property type="match status" value="1"/>
</dbReference>
<dbReference type="CDD" id="cd00082">
    <property type="entry name" value="HisKA"/>
    <property type="match status" value="1"/>
</dbReference>
<reference evidence="13" key="1">
    <citation type="submission" date="2018-05" db="EMBL/GenBank/DDBJ databases">
        <authorList>
            <person name="Lanie J.A."/>
            <person name="Ng W.-L."/>
            <person name="Kazmierczak K.M."/>
            <person name="Andrzejewski T.M."/>
            <person name="Davidsen T.M."/>
            <person name="Wayne K.J."/>
            <person name="Tettelin H."/>
            <person name="Glass J.I."/>
            <person name="Rusch D."/>
            <person name="Podicherti R."/>
            <person name="Tsui H.-C.T."/>
            <person name="Winkler M.E."/>
        </authorList>
    </citation>
    <scope>NUCLEOTIDE SEQUENCE</scope>
</reference>
<dbReference type="CDD" id="cd06225">
    <property type="entry name" value="HAMP"/>
    <property type="match status" value="1"/>
</dbReference>
<feature type="transmembrane region" description="Helical" evidence="10">
    <location>
        <begin position="162"/>
        <end position="182"/>
    </location>
</feature>
<keyword evidence="8" id="KW-0418">Kinase</keyword>
<dbReference type="PROSITE" id="PS50109">
    <property type="entry name" value="HIS_KIN"/>
    <property type="match status" value="1"/>
</dbReference>
<gene>
    <name evidence="13" type="ORF">METZ01_LOCUS45993</name>
</gene>
<evidence type="ECO:0000256" key="1">
    <source>
        <dbReference type="ARBA" id="ARBA00000085"/>
    </source>
</evidence>
<dbReference type="SMART" id="SM00388">
    <property type="entry name" value="HisKA"/>
    <property type="match status" value="1"/>
</dbReference>